<dbReference type="InterPro" id="IPR028995">
    <property type="entry name" value="Glyco_hydro_57/38_cen_sf"/>
</dbReference>
<keyword evidence="2" id="KW-0812">Transmembrane</keyword>
<dbReference type="InterPro" id="IPR037094">
    <property type="entry name" value="Glyco_hydro_38_cen_sf"/>
</dbReference>
<dbReference type="EMBL" id="RBNJ01006676">
    <property type="protein sequence ID" value="RUS28403.1"/>
    <property type="molecule type" value="Genomic_DNA"/>
</dbReference>
<organism evidence="4 5">
    <name type="scientific">Jimgerdemannia flammicorona</name>
    <dbReference type="NCBI Taxonomy" id="994334"/>
    <lineage>
        <taxon>Eukaryota</taxon>
        <taxon>Fungi</taxon>
        <taxon>Fungi incertae sedis</taxon>
        <taxon>Mucoromycota</taxon>
        <taxon>Mucoromycotina</taxon>
        <taxon>Endogonomycetes</taxon>
        <taxon>Endogonales</taxon>
        <taxon>Endogonaceae</taxon>
        <taxon>Jimgerdemannia</taxon>
    </lineage>
</organism>
<keyword evidence="1" id="KW-0378">Hydrolase</keyword>
<name>A0A433QF45_9FUNG</name>
<reference evidence="4 5" key="1">
    <citation type="journal article" date="2018" name="New Phytol.">
        <title>Phylogenomics of Endogonaceae and evolution of mycorrhizas within Mucoromycota.</title>
        <authorList>
            <person name="Chang Y."/>
            <person name="Desiro A."/>
            <person name="Na H."/>
            <person name="Sandor L."/>
            <person name="Lipzen A."/>
            <person name="Clum A."/>
            <person name="Barry K."/>
            <person name="Grigoriev I.V."/>
            <person name="Martin F.M."/>
            <person name="Stajich J.E."/>
            <person name="Smith M.E."/>
            <person name="Bonito G."/>
            <person name="Spatafora J.W."/>
        </authorList>
    </citation>
    <scope>NUCLEOTIDE SEQUENCE [LARGE SCALE GENOMIC DNA]</scope>
    <source>
        <strain evidence="4 5">AD002</strain>
    </source>
</reference>
<evidence type="ECO:0000259" key="3">
    <source>
        <dbReference type="SMART" id="SM00872"/>
    </source>
</evidence>
<dbReference type="AlphaFoldDB" id="A0A433QF45"/>
<dbReference type="SMART" id="SM00872">
    <property type="entry name" value="Alpha-mann_mid"/>
    <property type="match status" value="1"/>
</dbReference>
<dbReference type="SUPFAM" id="SSF88688">
    <property type="entry name" value="Families 57/38 glycoside transferase middle domain"/>
    <property type="match status" value="1"/>
</dbReference>
<dbReference type="GO" id="GO:0004559">
    <property type="term" value="F:alpha-mannosidase activity"/>
    <property type="evidence" value="ECO:0007669"/>
    <property type="project" value="InterPro"/>
</dbReference>
<dbReference type="PANTHER" id="PTHR11607:SF3">
    <property type="entry name" value="LYSOSOMAL ALPHA-MANNOSIDASE"/>
    <property type="match status" value="1"/>
</dbReference>
<dbReference type="Gene3D" id="1.20.1270.50">
    <property type="entry name" value="Glycoside hydrolase family 38, central domain"/>
    <property type="match status" value="1"/>
</dbReference>
<dbReference type="Proteomes" id="UP000274822">
    <property type="component" value="Unassembled WGS sequence"/>
</dbReference>
<dbReference type="InterPro" id="IPR015341">
    <property type="entry name" value="Glyco_hydro_38_cen"/>
</dbReference>
<comment type="caution">
    <text evidence="4">The sequence shown here is derived from an EMBL/GenBank/DDBJ whole genome shotgun (WGS) entry which is preliminary data.</text>
</comment>
<feature type="non-terminal residue" evidence="4">
    <location>
        <position position="550"/>
    </location>
</feature>
<evidence type="ECO:0000256" key="1">
    <source>
        <dbReference type="ARBA" id="ARBA00022801"/>
    </source>
</evidence>
<feature type="transmembrane region" description="Helical" evidence="2">
    <location>
        <begin position="461"/>
        <end position="481"/>
    </location>
</feature>
<keyword evidence="2" id="KW-0472">Membrane</keyword>
<protein>
    <recommendedName>
        <fullName evidence="3">Glycoside hydrolase family 38 central domain-containing protein</fullName>
    </recommendedName>
</protein>
<evidence type="ECO:0000256" key="2">
    <source>
        <dbReference type="SAM" id="Phobius"/>
    </source>
</evidence>
<proteinExistence type="predicted"/>
<feature type="transmembrane region" description="Helical" evidence="2">
    <location>
        <begin position="502"/>
        <end position="524"/>
    </location>
</feature>
<keyword evidence="2" id="KW-1133">Transmembrane helix</keyword>
<dbReference type="PANTHER" id="PTHR11607">
    <property type="entry name" value="ALPHA-MANNOSIDASE"/>
    <property type="match status" value="1"/>
</dbReference>
<sequence length="550" mass="61096">MEEARRTLGREVVLRYATASEVIAPVLRGYGLEEEAARVEAGRVDAEMVGEVNQNKKMQVELPWYEGDFFPYFDKPVENYWTGIAIMGSQHNHGHHLILPPAFTSTSTIHTPGFYATRPTLKGLIRETERLIRHSEILHTRSVLRSFLLANTTNMTLTASRIKSEDYGTSLLLRAKLELAISHHHDAITGTCTAPTYLDYRRRVVDALTSAKSVAHEAVSKVTGESDVIFVNVRTSTEPLILDEFACPPTDYVPVQETDEDSQVDRDGVGRGCVLHVWVTNYANLWAVNATVRMQVPGFAPTSPTVTDDETGQVVPLVQAVALYRHNRVDLWDSAEPVDEKVKFYDPHFLLMFVATSIPASGARSYTIRYRLPHQKSSAKWFNGSWIPAAELGRRPATLEKGGVRVLLTLATGGATGLDIKVVEEGAHKPVSLRAEVRQYAITGFNPSGPYVFRSFGVQFAWAWAGVEVAIVTGASCAYVWRILWGLCGRGGRGFWRGWRRGVMMAIVWVLAGWSVGVGIVRWLETGNVDLVMKLAWNGRGAWWTPSVVS</sequence>
<keyword evidence="5" id="KW-1185">Reference proteome</keyword>
<dbReference type="Pfam" id="PF09261">
    <property type="entry name" value="Alpha-mann_mid"/>
    <property type="match status" value="1"/>
</dbReference>
<evidence type="ECO:0000313" key="4">
    <source>
        <dbReference type="EMBL" id="RUS28403.1"/>
    </source>
</evidence>
<dbReference type="InterPro" id="IPR050843">
    <property type="entry name" value="Glycosyl_Hydrlase_38"/>
</dbReference>
<gene>
    <name evidence="4" type="ORF">BC938DRAFT_481924</name>
</gene>
<dbReference type="GO" id="GO:0006013">
    <property type="term" value="P:mannose metabolic process"/>
    <property type="evidence" value="ECO:0007669"/>
    <property type="project" value="InterPro"/>
</dbReference>
<accession>A0A433QF45</accession>
<evidence type="ECO:0000313" key="5">
    <source>
        <dbReference type="Proteomes" id="UP000274822"/>
    </source>
</evidence>
<feature type="domain" description="Glycoside hydrolase family 38 central" evidence="3">
    <location>
        <begin position="108"/>
        <end position="204"/>
    </location>
</feature>